<keyword evidence="7" id="KW-0460">Magnesium</keyword>
<evidence type="ECO:0000256" key="1">
    <source>
        <dbReference type="ARBA" id="ARBA00001946"/>
    </source>
</evidence>
<keyword evidence="4" id="KW-0479">Metal-binding</keyword>
<dbReference type="Proteomes" id="UP000178099">
    <property type="component" value="Unassembled WGS sequence"/>
</dbReference>
<evidence type="ECO:0000256" key="4">
    <source>
        <dbReference type="ARBA" id="ARBA00022723"/>
    </source>
</evidence>
<dbReference type="GO" id="GO:0016779">
    <property type="term" value="F:nucleotidyltransferase activity"/>
    <property type="evidence" value="ECO:0007669"/>
    <property type="project" value="UniProtKB-KW"/>
</dbReference>
<proteinExistence type="predicted"/>
<evidence type="ECO:0000313" key="10">
    <source>
        <dbReference type="Proteomes" id="UP000178099"/>
    </source>
</evidence>
<sequence length="95" mass="10865">MNEVNIQSIQPILEKNDVEFAGVFGSRARGEETQDSDIDILVRFKNPTSLSKFARLKKTLHEKLQIPVDLVTEQSLSPYLKDRALKDMQTIYGTR</sequence>
<reference evidence="9 10" key="1">
    <citation type="journal article" date="2016" name="Nat. Commun.">
        <title>Thousands of microbial genomes shed light on interconnected biogeochemical processes in an aquifer system.</title>
        <authorList>
            <person name="Anantharaman K."/>
            <person name="Brown C.T."/>
            <person name="Hug L.A."/>
            <person name="Sharon I."/>
            <person name="Castelle C.J."/>
            <person name="Probst A.J."/>
            <person name="Thomas B.C."/>
            <person name="Singh A."/>
            <person name="Wilkins M.J."/>
            <person name="Karaoz U."/>
            <person name="Brodie E.L."/>
            <person name="Williams K.H."/>
            <person name="Hubbard S.S."/>
            <person name="Banfield J.F."/>
        </authorList>
    </citation>
    <scope>NUCLEOTIDE SEQUENCE [LARGE SCALE GENOMIC DNA]</scope>
</reference>
<dbReference type="GO" id="GO:0005524">
    <property type="term" value="F:ATP binding"/>
    <property type="evidence" value="ECO:0007669"/>
    <property type="project" value="UniProtKB-KW"/>
</dbReference>
<dbReference type="InterPro" id="IPR052038">
    <property type="entry name" value="Type-VII_TA_antitoxin"/>
</dbReference>
<keyword evidence="2" id="KW-0808">Transferase</keyword>
<name>A0A1G2D7N1_9BACT</name>
<dbReference type="SUPFAM" id="SSF81301">
    <property type="entry name" value="Nucleotidyltransferase"/>
    <property type="match status" value="1"/>
</dbReference>
<dbReference type="Pfam" id="PF18765">
    <property type="entry name" value="Polbeta"/>
    <property type="match status" value="1"/>
</dbReference>
<accession>A0A1G2D7N1</accession>
<comment type="cofactor">
    <cofactor evidence="1">
        <name>Mg(2+)</name>
        <dbReference type="ChEBI" id="CHEBI:18420"/>
    </cofactor>
</comment>
<dbReference type="EMBL" id="MHLN01000049">
    <property type="protein sequence ID" value="OGZ09563.1"/>
    <property type="molecule type" value="Genomic_DNA"/>
</dbReference>
<evidence type="ECO:0000256" key="3">
    <source>
        <dbReference type="ARBA" id="ARBA00022695"/>
    </source>
</evidence>
<comment type="caution">
    <text evidence="9">The sequence shown here is derived from an EMBL/GenBank/DDBJ whole genome shotgun (WGS) entry which is preliminary data.</text>
</comment>
<dbReference type="PANTHER" id="PTHR33571:SF14">
    <property type="entry name" value="PROTEIN ADENYLYLTRANSFERASE MJ0435-RELATED"/>
    <property type="match status" value="1"/>
</dbReference>
<dbReference type="InterPro" id="IPR043519">
    <property type="entry name" value="NT_sf"/>
</dbReference>
<dbReference type="CDD" id="cd05403">
    <property type="entry name" value="NT_KNTase_like"/>
    <property type="match status" value="1"/>
</dbReference>
<keyword evidence="6" id="KW-0067">ATP-binding</keyword>
<organism evidence="9 10">
    <name type="scientific">Candidatus Lloydbacteria bacterium RIFCSPHIGHO2_02_FULL_51_22</name>
    <dbReference type="NCBI Taxonomy" id="1798663"/>
    <lineage>
        <taxon>Bacteria</taxon>
        <taxon>Candidatus Lloydiibacteriota</taxon>
    </lineage>
</organism>
<dbReference type="GO" id="GO:0046872">
    <property type="term" value="F:metal ion binding"/>
    <property type="evidence" value="ECO:0007669"/>
    <property type="project" value="UniProtKB-KW"/>
</dbReference>
<dbReference type="AlphaFoldDB" id="A0A1G2D7N1"/>
<dbReference type="Gene3D" id="3.30.460.10">
    <property type="entry name" value="Beta Polymerase, domain 2"/>
    <property type="match status" value="1"/>
</dbReference>
<keyword evidence="5" id="KW-0547">Nucleotide-binding</keyword>
<dbReference type="PANTHER" id="PTHR33571">
    <property type="entry name" value="SSL8005 PROTEIN"/>
    <property type="match status" value="1"/>
</dbReference>
<evidence type="ECO:0000313" key="9">
    <source>
        <dbReference type="EMBL" id="OGZ09563.1"/>
    </source>
</evidence>
<feature type="domain" description="Polymerase beta nucleotidyltransferase" evidence="8">
    <location>
        <begin position="7"/>
        <end position="93"/>
    </location>
</feature>
<evidence type="ECO:0000256" key="2">
    <source>
        <dbReference type="ARBA" id="ARBA00022679"/>
    </source>
</evidence>
<protein>
    <recommendedName>
        <fullName evidence="8">Polymerase beta nucleotidyltransferase domain-containing protein</fullName>
    </recommendedName>
</protein>
<gene>
    <name evidence="9" type="ORF">A3D67_04500</name>
</gene>
<evidence type="ECO:0000256" key="7">
    <source>
        <dbReference type="ARBA" id="ARBA00022842"/>
    </source>
</evidence>
<evidence type="ECO:0000256" key="5">
    <source>
        <dbReference type="ARBA" id="ARBA00022741"/>
    </source>
</evidence>
<keyword evidence="3" id="KW-0548">Nucleotidyltransferase</keyword>
<evidence type="ECO:0000259" key="8">
    <source>
        <dbReference type="Pfam" id="PF18765"/>
    </source>
</evidence>
<evidence type="ECO:0000256" key="6">
    <source>
        <dbReference type="ARBA" id="ARBA00022840"/>
    </source>
</evidence>
<dbReference type="NCBIfam" id="NF047752">
    <property type="entry name" value="MntA_antitoxin"/>
    <property type="match status" value="1"/>
</dbReference>
<dbReference type="InterPro" id="IPR041633">
    <property type="entry name" value="Polbeta"/>
</dbReference>